<evidence type="ECO:0008006" key="4">
    <source>
        <dbReference type="Google" id="ProtNLM"/>
    </source>
</evidence>
<dbReference type="AlphaFoldDB" id="A0A2L0ETI4"/>
<protein>
    <recommendedName>
        <fullName evidence="4">4Fe-4S ferredoxin-type domain-containing protein</fullName>
    </recommendedName>
</protein>
<feature type="chain" id="PRO_5014636334" description="4Fe-4S ferredoxin-type domain-containing protein" evidence="1">
    <location>
        <begin position="26"/>
        <end position="436"/>
    </location>
</feature>
<dbReference type="InterPro" id="IPR011042">
    <property type="entry name" value="6-blade_b-propeller_TolB-like"/>
</dbReference>
<dbReference type="PANTHER" id="PTHR46513">
    <property type="entry name" value="VITELLOGENIN RECEPTOR-LIKE PROTEIN-RELATED-RELATED"/>
    <property type="match status" value="1"/>
</dbReference>
<dbReference type="Gene3D" id="2.120.10.30">
    <property type="entry name" value="TolB, C-terminal domain"/>
    <property type="match status" value="1"/>
</dbReference>
<dbReference type="SUPFAM" id="SSF63825">
    <property type="entry name" value="YWTD domain"/>
    <property type="match status" value="1"/>
</dbReference>
<dbReference type="Proteomes" id="UP000238348">
    <property type="component" value="Chromosome"/>
</dbReference>
<dbReference type="InterPro" id="IPR050778">
    <property type="entry name" value="Cueball_EGF_LRP_Nidogen"/>
</dbReference>
<name>A0A2L0ETI4_SORCE</name>
<dbReference type="OrthoDB" id="5521584at2"/>
<sequence>MRSRHLRGFLGALALAACSSSPSIEAPPPWSATPPEALCPEGFADCDGDRANGCEAALQTSLESCGACGARCAGGDGAAALCAAGACVVACDAGRADCDGEAESGCEARTLDDARHCGACGVVCSAACWNGTCDAAVLAEALPLPTFLEVDTSGLYWSNQGANDRANGSIMRLDPGGGTAMVLAADLAHPGHLALDEAAVYFSHEGGIAAVPKAGGEPTELAPGARGVAGLAVDQGTLYWVEAGTPPAFEDGGLFAAPLDPGAEPTKVKLATVPGFASGIALDADHVYVTAAGTGEAQGAIYRVARDGIAPSAPEGLHDKLDEPRALRAHGGAFWFIEREGIATFSPGTPVRRVVSDLPQTPAQLAFDDTRVYWTTAREIDGQVQSARFDGTDLATRARNLGYPWGIAVDGSNVYWTLAWAGGPMTGALVSGPKVP</sequence>
<dbReference type="PANTHER" id="PTHR46513:SF13">
    <property type="entry name" value="EGF-LIKE DOMAIN-CONTAINING PROTEIN"/>
    <property type="match status" value="1"/>
</dbReference>
<gene>
    <name evidence="2" type="ORF">SOCE26_040360</name>
</gene>
<evidence type="ECO:0000256" key="1">
    <source>
        <dbReference type="SAM" id="SignalP"/>
    </source>
</evidence>
<organism evidence="2 3">
    <name type="scientific">Sorangium cellulosum</name>
    <name type="common">Polyangium cellulosum</name>
    <dbReference type="NCBI Taxonomy" id="56"/>
    <lineage>
        <taxon>Bacteria</taxon>
        <taxon>Pseudomonadati</taxon>
        <taxon>Myxococcota</taxon>
        <taxon>Polyangia</taxon>
        <taxon>Polyangiales</taxon>
        <taxon>Polyangiaceae</taxon>
        <taxon>Sorangium</taxon>
    </lineage>
</organism>
<accession>A0A2L0ETI4</accession>
<dbReference type="RefSeq" id="WP_104981393.1">
    <property type="nucleotide sequence ID" value="NZ_CP012673.1"/>
</dbReference>
<proteinExistence type="predicted"/>
<reference evidence="2 3" key="1">
    <citation type="submission" date="2015-09" db="EMBL/GenBank/DDBJ databases">
        <title>Sorangium comparison.</title>
        <authorList>
            <person name="Zaburannyi N."/>
            <person name="Bunk B."/>
            <person name="Overmann J."/>
            <person name="Mueller R."/>
        </authorList>
    </citation>
    <scope>NUCLEOTIDE SEQUENCE [LARGE SCALE GENOMIC DNA]</scope>
    <source>
        <strain evidence="2 3">So ce26</strain>
    </source>
</reference>
<evidence type="ECO:0000313" key="2">
    <source>
        <dbReference type="EMBL" id="AUX42603.1"/>
    </source>
</evidence>
<feature type="signal peptide" evidence="1">
    <location>
        <begin position="1"/>
        <end position="25"/>
    </location>
</feature>
<dbReference type="PROSITE" id="PS51257">
    <property type="entry name" value="PROKAR_LIPOPROTEIN"/>
    <property type="match status" value="1"/>
</dbReference>
<dbReference type="EMBL" id="CP012673">
    <property type="protein sequence ID" value="AUX42603.1"/>
    <property type="molecule type" value="Genomic_DNA"/>
</dbReference>
<evidence type="ECO:0000313" key="3">
    <source>
        <dbReference type="Proteomes" id="UP000238348"/>
    </source>
</evidence>
<keyword evidence="1" id="KW-0732">Signal</keyword>